<dbReference type="Pfam" id="PF13676">
    <property type="entry name" value="TIR_2"/>
    <property type="match status" value="1"/>
</dbReference>
<dbReference type="GO" id="GO:0007165">
    <property type="term" value="P:signal transduction"/>
    <property type="evidence" value="ECO:0007669"/>
    <property type="project" value="InterPro"/>
</dbReference>
<gene>
    <name evidence="2" type="ORF">KSF_037930</name>
</gene>
<dbReference type="Gene3D" id="2.160.20.80">
    <property type="entry name" value="E3 ubiquitin-protein ligase SopA"/>
    <property type="match status" value="1"/>
</dbReference>
<dbReference type="Proteomes" id="UP000597444">
    <property type="component" value="Unassembled WGS sequence"/>
</dbReference>
<protein>
    <recommendedName>
        <fullName evidence="1">TIR domain-containing protein</fullName>
    </recommendedName>
</protein>
<dbReference type="PANTHER" id="PTHR14136:SF17">
    <property type="entry name" value="BTB_POZ DOMAIN-CONTAINING PROTEIN KCTD9"/>
    <property type="match status" value="1"/>
</dbReference>
<dbReference type="Pfam" id="PF00805">
    <property type="entry name" value="Pentapeptide"/>
    <property type="match status" value="3"/>
</dbReference>
<accession>A0A8J3N316</accession>
<dbReference type="InterPro" id="IPR035897">
    <property type="entry name" value="Toll_tir_struct_dom_sf"/>
</dbReference>
<dbReference type="SUPFAM" id="SSF52200">
    <property type="entry name" value="Toll/Interleukin receptor TIR domain"/>
    <property type="match status" value="1"/>
</dbReference>
<dbReference type="PANTHER" id="PTHR14136">
    <property type="entry name" value="BTB_POZ DOMAIN-CONTAINING PROTEIN KCTD9"/>
    <property type="match status" value="1"/>
</dbReference>
<keyword evidence="3" id="KW-1185">Reference proteome</keyword>
<dbReference type="EMBL" id="BNJK01000001">
    <property type="protein sequence ID" value="GHO93745.1"/>
    <property type="molecule type" value="Genomic_DNA"/>
</dbReference>
<dbReference type="Gene3D" id="3.40.50.10140">
    <property type="entry name" value="Toll/interleukin-1 receptor homology (TIR) domain"/>
    <property type="match status" value="1"/>
</dbReference>
<evidence type="ECO:0000313" key="2">
    <source>
        <dbReference type="EMBL" id="GHO93745.1"/>
    </source>
</evidence>
<reference evidence="2" key="1">
    <citation type="submission" date="2020-10" db="EMBL/GenBank/DDBJ databases">
        <title>Taxonomic study of unclassified bacteria belonging to the class Ktedonobacteria.</title>
        <authorList>
            <person name="Yabe S."/>
            <person name="Wang C.M."/>
            <person name="Zheng Y."/>
            <person name="Sakai Y."/>
            <person name="Cavaletti L."/>
            <person name="Monciardini P."/>
            <person name="Donadio S."/>
        </authorList>
    </citation>
    <scope>NUCLEOTIDE SEQUENCE</scope>
    <source>
        <strain evidence="2">ID150040</strain>
    </source>
</reference>
<sequence>MVNQQQLQQLRQASKSWNTWREQHPGMLISLTGADLIEANLAGANLSNAILLGARLTRAKLSHANLSGADLGSTYLMETNLTRANLSGAILTNAHLNDARLNDASLAHATLGETDLSRANLTGANLERAILANANLFGADFSYANLTGANLTGANLIETDLSYANLTGADLSYATVGWTILGDVDLRTVKGLETVQHLGPSTIGTDTIARSRGQVPKQFLREAGIYDLLTDSVQSLAQSSKEYFTHLINFSRADVQFANRLFADLQSKNIYCWSSPEDEQAKWQPGSFNEIMRRYDRLLLVFSADTLASSWIEAAVHAALIRERQTNQAVLFPLCLDTALNRSMAYWSVSLCQTRQISDFTGWEQKKQHYQRGLQQLLRALYPETH</sequence>
<evidence type="ECO:0000313" key="3">
    <source>
        <dbReference type="Proteomes" id="UP000597444"/>
    </source>
</evidence>
<proteinExistence type="predicted"/>
<feature type="domain" description="TIR" evidence="1">
    <location>
        <begin position="248"/>
        <end position="372"/>
    </location>
</feature>
<dbReference type="InterPro" id="IPR000157">
    <property type="entry name" value="TIR_dom"/>
</dbReference>
<dbReference type="InterPro" id="IPR051082">
    <property type="entry name" value="Pentapeptide-BTB/POZ_domain"/>
</dbReference>
<comment type="caution">
    <text evidence="2">The sequence shown here is derived from an EMBL/GenBank/DDBJ whole genome shotgun (WGS) entry which is preliminary data.</text>
</comment>
<dbReference type="AlphaFoldDB" id="A0A8J3N316"/>
<dbReference type="SUPFAM" id="SSF141571">
    <property type="entry name" value="Pentapeptide repeat-like"/>
    <property type="match status" value="1"/>
</dbReference>
<dbReference type="RefSeq" id="WP_220204515.1">
    <property type="nucleotide sequence ID" value="NZ_BNJK01000001.1"/>
</dbReference>
<dbReference type="InterPro" id="IPR001646">
    <property type="entry name" value="5peptide_repeat"/>
</dbReference>
<organism evidence="2 3">
    <name type="scientific">Reticulibacter mediterranei</name>
    <dbReference type="NCBI Taxonomy" id="2778369"/>
    <lineage>
        <taxon>Bacteria</taxon>
        <taxon>Bacillati</taxon>
        <taxon>Chloroflexota</taxon>
        <taxon>Ktedonobacteria</taxon>
        <taxon>Ktedonobacterales</taxon>
        <taxon>Reticulibacteraceae</taxon>
        <taxon>Reticulibacter</taxon>
    </lineage>
</organism>
<name>A0A8J3N316_9CHLR</name>
<evidence type="ECO:0000259" key="1">
    <source>
        <dbReference type="Pfam" id="PF13676"/>
    </source>
</evidence>